<gene>
    <name evidence="2" type="ORF">JO391_10240</name>
</gene>
<dbReference type="Pfam" id="PF01063">
    <property type="entry name" value="Aminotran_4"/>
    <property type="match status" value="1"/>
</dbReference>
<proteinExistence type="predicted"/>
<dbReference type="GO" id="GO:0008483">
    <property type="term" value="F:transaminase activity"/>
    <property type="evidence" value="ECO:0007669"/>
    <property type="project" value="UniProtKB-KW"/>
</dbReference>
<dbReference type="Proteomes" id="UP000826300">
    <property type="component" value="Chromosome"/>
</dbReference>
<name>A0A8G0ZPR2_9RHOB</name>
<dbReference type="SUPFAM" id="SSF56752">
    <property type="entry name" value="D-aminoacid aminotransferase-like PLP-dependent enzymes"/>
    <property type="match status" value="1"/>
</dbReference>
<keyword evidence="2" id="KW-0032">Aminotransferase</keyword>
<keyword evidence="3" id="KW-1185">Reference proteome</keyword>
<evidence type="ECO:0000313" key="2">
    <source>
        <dbReference type="EMBL" id="QYZ68179.1"/>
    </source>
</evidence>
<accession>A0A8G0ZPR2</accession>
<dbReference type="KEGG" id="nsm:JO391_10240"/>
<dbReference type="Gene3D" id="3.30.470.10">
    <property type="match status" value="1"/>
</dbReference>
<dbReference type="AlphaFoldDB" id="A0A8G0ZPR2"/>
<organism evidence="2 3">
    <name type="scientific">Neotabrizicola shimadae</name>
    <dbReference type="NCBI Taxonomy" id="2807096"/>
    <lineage>
        <taxon>Bacteria</taxon>
        <taxon>Pseudomonadati</taxon>
        <taxon>Pseudomonadota</taxon>
        <taxon>Alphaproteobacteria</taxon>
        <taxon>Rhodobacterales</taxon>
        <taxon>Paracoccaceae</taxon>
        <taxon>Neotabrizicola</taxon>
    </lineage>
</organism>
<dbReference type="InterPro" id="IPR036038">
    <property type="entry name" value="Aminotransferase-like"/>
</dbReference>
<dbReference type="InterPro" id="IPR001544">
    <property type="entry name" value="Aminotrans_IV"/>
</dbReference>
<keyword evidence="2" id="KW-0808">Transferase</keyword>
<dbReference type="Gene3D" id="3.20.10.10">
    <property type="entry name" value="D-amino Acid Aminotransferase, subunit A, domain 2"/>
    <property type="match status" value="1"/>
</dbReference>
<dbReference type="EMBL" id="CP069370">
    <property type="protein sequence ID" value="QYZ68179.1"/>
    <property type="molecule type" value="Genomic_DNA"/>
</dbReference>
<reference evidence="2" key="1">
    <citation type="submission" date="2021-02" db="EMBL/GenBank/DDBJ databases">
        <title>Rhodobacter shimadae sp. nov., an aerobic anoxygenic phototrophic bacterium isolated from a hot spring.</title>
        <authorList>
            <person name="Muramatsu S."/>
            <person name="Haruta S."/>
            <person name="Hirose S."/>
            <person name="Hanada S."/>
        </authorList>
    </citation>
    <scope>NUCLEOTIDE SEQUENCE</scope>
    <source>
        <strain evidence="2">N10</strain>
    </source>
</reference>
<evidence type="ECO:0000256" key="1">
    <source>
        <dbReference type="ARBA" id="ARBA00014472"/>
    </source>
</evidence>
<dbReference type="InterPro" id="IPR043132">
    <property type="entry name" value="BCAT-like_C"/>
</dbReference>
<sequence>MGGGAVEGALREGGSAPELKLIETLLWDGARAVRADRHGTRMAAAATALGWGFDASRFAALARGEAGVPARLRLTLDGGGQMAVERGAVPAPLAVWRVGMAGARLSSGDPWLRVKSTRRAVYDAARAGLAPGLDEVVFLNERGEVCDGTITTLFFDRGQGLRTPPLSSGLLPGVLRAGMAVPEEVLMAEDLGRVRLWLGNSLRGLAPAVWVG</sequence>
<evidence type="ECO:0000313" key="3">
    <source>
        <dbReference type="Proteomes" id="UP000826300"/>
    </source>
</evidence>
<protein>
    <recommendedName>
        <fullName evidence="1">Probable branched-chain-amino-acid aminotransferase</fullName>
    </recommendedName>
</protein>
<dbReference type="NCBIfam" id="NF005729">
    <property type="entry name" value="PRK07546.1-3"/>
    <property type="match status" value="1"/>
</dbReference>
<dbReference type="InterPro" id="IPR043131">
    <property type="entry name" value="BCAT-like_N"/>
</dbReference>